<gene>
    <name evidence="1" type="ORF">FOZG_14579</name>
</gene>
<dbReference type="EMBL" id="JH717907">
    <property type="protein sequence ID" value="EWZ31434.1"/>
    <property type="molecule type" value="Genomic_DNA"/>
</dbReference>
<protein>
    <submittedName>
        <fullName evidence="1">Uncharacterized protein</fullName>
    </submittedName>
</protein>
<dbReference type="Gene3D" id="1.10.390.10">
    <property type="entry name" value="Neutral Protease Domain 2"/>
    <property type="match status" value="1"/>
</dbReference>
<dbReference type="HOGENOM" id="CLU_024392_1_0_1"/>
<accession>W9JLQ8</accession>
<organism evidence="1">
    <name type="scientific">Fusarium oxysporum Fo47</name>
    <dbReference type="NCBI Taxonomy" id="660027"/>
    <lineage>
        <taxon>Eukaryota</taxon>
        <taxon>Fungi</taxon>
        <taxon>Dikarya</taxon>
        <taxon>Ascomycota</taxon>
        <taxon>Pezizomycotina</taxon>
        <taxon>Sordariomycetes</taxon>
        <taxon>Hypocreomycetidae</taxon>
        <taxon>Hypocreales</taxon>
        <taxon>Nectriaceae</taxon>
        <taxon>Fusarium</taxon>
        <taxon>Fusarium oxysporum species complex</taxon>
    </lineage>
</organism>
<proteinExistence type="predicted"/>
<dbReference type="VEuPathDB" id="FungiDB:FOZG_14579"/>
<name>W9JLQ8_FUSOX</name>
<dbReference type="AlphaFoldDB" id="W9JLQ8"/>
<dbReference type="InterPro" id="IPR027268">
    <property type="entry name" value="Peptidase_M4/M1_CTD_sf"/>
</dbReference>
<sequence length="513" mass="57676">MLINSSILFLAFGASVLAKHHYGTPKDLSRVINITLTPVVTHDKISGIAGEYILHYHTKKNHTLVDIPISLAGKPTAAYNTETLTAKDKKGKLKLLASEGEDADGQPTRYFRPIRDTEGPVTVRFTAKPNNKTYPHIGPLFDLRENGLENVGGIVGSSWALLPGVSNLTQQYDWSYRWDLRHAPKGTNTAWTWGEGAGPFYLTAPRADVLYTYFSVGKLSQYPPTGTRPVDPKHKFGMYWLDEPVFNATELAGFINSFFNYSTTFWQDQSSLPYRVFIRHNARGELGSGGTALNQSFSFGWNAHNETNQEYLRLLISHEMTHNWAIMPGAGALNSRWAEGMAEFYSLRLLWRAHLLNTTTYAKEMNYRVNRYYINPYVNYTDEAAYDLAWKDAAAQHIPYGRGLIELANIDAEVRNKSKNAMGLDFLTLKMRKLCVTGSADCTPATWLKYTADYLGPSAVTEYNRTTSGKPVIQPLPGSLGPCFDVVQTESNPQVWQWRAKKEVDIESEKCII</sequence>
<dbReference type="Proteomes" id="UP000030766">
    <property type="component" value="Unassembled WGS sequence"/>
</dbReference>
<evidence type="ECO:0000313" key="1">
    <source>
        <dbReference type="EMBL" id="EWZ31434.1"/>
    </source>
</evidence>
<reference evidence="1" key="1">
    <citation type="submission" date="2011-06" db="EMBL/GenBank/DDBJ databases">
        <title>The Genome Sequence of Fusarium oxysporum Fo47.</title>
        <authorList>
            <consortium name="The Broad Institute Genome Sequencing Platform"/>
            <person name="Ma L.-J."/>
            <person name="Gale L.R."/>
            <person name="Schwartz D.C."/>
            <person name="Zhou S."/>
            <person name="Corby-Kistler H."/>
            <person name="Young S.K."/>
            <person name="Zeng Q."/>
            <person name="Gargeya S."/>
            <person name="Fitzgerald M."/>
            <person name="Haas B."/>
            <person name="Abouelleil A."/>
            <person name="Alvarado L."/>
            <person name="Arachchi H.M."/>
            <person name="Berlin A."/>
            <person name="Brown A."/>
            <person name="Chapman S.B."/>
            <person name="Chen Z."/>
            <person name="Dunbar C."/>
            <person name="Freedman E."/>
            <person name="Gearin G."/>
            <person name="Gellesch M."/>
            <person name="Goldberg J."/>
            <person name="Griggs A."/>
            <person name="Gujja S."/>
            <person name="Heiman D."/>
            <person name="Howarth C."/>
            <person name="Larson L."/>
            <person name="Lui A."/>
            <person name="MacDonald P.J.P."/>
            <person name="Mehta T."/>
            <person name="Montmayeur A."/>
            <person name="Murphy C."/>
            <person name="Neiman D."/>
            <person name="Pearson M."/>
            <person name="Priest M."/>
            <person name="Roberts A."/>
            <person name="Saif S."/>
            <person name="Shea T."/>
            <person name="Shenoy N."/>
            <person name="Sisk P."/>
            <person name="Stolte C."/>
            <person name="Sykes S."/>
            <person name="Wortman J."/>
            <person name="Nusbaum C."/>
            <person name="Birren B."/>
        </authorList>
    </citation>
    <scope>NUCLEOTIDE SEQUENCE [LARGE SCALE GENOMIC DNA]</scope>
    <source>
        <strain evidence="1">Fo47</strain>
    </source>
</reference>
<reference evidence="1" key="2">
    <citation type="submission" date="2012-06" db="EMBL/GenBank/DDBJ databases">
        <title>Annotation of the Genome Sequence of Fusarium oxysporum Fo47.</title>
        <authorList>
            <consortium name="The Broad Institute Genomics Platform"/>
            <person name="Ma L.-J."/>
            <person name="Corby-Kistler H."/>
            <person name="Broz K."/>
            <person name="Gale L.R."/>
            <person name="Jonkers W."/>
            <person name="O'Donnell K."/>
            <person name="Ploetz R."/>
            <person name="Steinberg C."/>
            <person name="Schwartz D.C."/>
            <person name="VanEtten H."/>
            <person name="Zhou S."/>
            <person name="Young S.K."/>
            <person name="Zeng Q."/>
            <person name="Gargeya S."/>
            <person name="Fitzgerald M."/>
            <person name="Abouelleil A."/>
            <person name="Alvarado L."/>
            <person name="Chapman S.B."/>
            <person name="Gainer-Dewar J."/>
            <person name="Goldberg J."/>
            <person name="Griggs A."/>
            <person name="Gujja S."/>
            <person name="Hansen M."/>
            <person name="Howarth C."/>
            <person name="Imamovic A."/>
            <person name="Ireland A."/>
            <person name="Larimer J."/>
            <person name="McCowan C."/>
            <person name="Murphy C."/>
            <person name="Pearson M."/>
            <person name="Poon T.W."/>
            <person name="Priest M."/>
            <person name="Roberts A."/>
            <person name="Saif S."/>
            <person name="Shea T."/>
            <person name="Sykes S."/>
            <person name="Wortman J."/>
            <person name="Nusbaum C."/>
            <person name="Birren B."/>
        </authorList>
    </citation>
    <scope>NUCLEOTIDE SEQUENCE</scope>
    <source>
        <strain evidence="1">Fo47</strain>
    </source>
</reference>